<feature type="chain" id="PRO_5002660415" description="Gliding motility protein RemB" evidence="1">
    <location>
        <begin position="18"/>
        <end position="697"/>
    </location>
</feature>
<dbReference type="RefSeq" id="WP_013186004.1">
    <property type="nucleotide sequence ID" value="NC_014230.1"/>
</dbReference>
<dbReference type="OrthoDB" id="9808260at2"/>
<dbReference type="eggNOG" id="COG0810">
    <property type="taxonomic scope" value="Bacteria"/>
</dbReference>
<evidence type="ECO:0000256" key="1">
    <source>
        <dbReference type="SAM" id="SignalP"/>
    </source>
</evidence>
<dbReference type="AlphaFoldDB" id="A3U509"/>
<dbReference type="Proteomes" id="UP000002297">
    <property type="component" value="Chromosome"/>
</dbReference>
<evidence type="ECO:0000313" key="3">
    <source>
        <dbReference type="Proteomes" id="UP000002297"/>
    </source>
</evidence>
<reference evidence="2 3" key="1">
    <citation type="journal article" date="2010" name="J. Bacteriol.">
        <title>The complete genome sequence of Croceibacter atlanticus HTCC2559T.</title>
        <authorList>
            <person name="Oh H.M."/>
            <person name="Kang I."/>
            <person name="Ferriera S."/>
            <person name="Giovannoni S.J."/>
            <person name="Cho J.C."/>
        </authorList>
    </citation>
    <scope>NUCLEOTIDE SEQUENCE [LARGE SCALE GENOMIC DNA]</scope>
    <source>
        <strain evidence="3">ATCC BAA-628 / HTCC2559 / KCTC 12090</strain>
    </source>
</reference>
<proteinExistence type="predicted"/>
<dbReference type="KEGG" id="cat:CA2559_01185"/>
<sequence>MKTFYTLFLLLPFLVCAQTATTSSERYPVFNECESVALSNLENCFDATLKSFIYSNFQIPDGIETKDLKTDVTVIFEVDTEGIFNVIYTEAVYEELQEATLAVFEKLPKIQPASYNSRAIDMQFRMPIKLPLSRMLNPTINEIDDPVKAITTVSPNTIKNEYDDVEVRPFKNRQASSQINIPLSHEVYSRFDDDMNQVGTNNHTASKPLLYKEVQRYYDFEKENKKLHYDKSSWFGRKFFNEHLIRLQGKDYWFTLDVAADLQLGRDLDRDLTTYNNTRAAVFQGGLGKNLNFHTVLYESQGRFAGYYNDFARSLKPDGGNPAIIPGRGIAKEFGEDAFDYPIATGYLSYSPSKFFNVQFGHGKNFIGDGYRSLLLSDNASPYPYFKLNTTFWKLKYTNTWMSLRDVRPAVTADGSFRTKYMANHYLSINVTKRLNIGLFENVIWENDNDRGFDLNYLNPVIFYRAIEFSTGSRGGNAIIGLTGKYKWSDSFNTYAQLLIDEFSSGDITGGEGSYKNKIGYQLGIKYFNAFNVPNLIVQAEYNQVRPYTYSHNSITLNYGYNNQSQAHLWGANFREYIGILRYKHKRYYGLGKLIYGERGFDFKDGVVYGGNIFTSEDDRPADNGNNLLQGNKATSFYGELELGYIINPATNFKVYATAIYRDFSVDEDVSDVIQTQNTVWLNFGVRTDLFNWYYDY</sequence>
<dbReference type="InterPro" id="IPR038636">
    <property type="entry name" value="Wzi_sf"/>
</dbReference>
<evidence type="ECO:0000313" key="2">
    <source>
        <dbReference type="EMBL" id="EAP87326.1"/>
    </source>
</evidence>
<protein>
    <recommendedName>
        <fullName evidence="4">Gliding motility protein RemB</fullName>
    </recommendedName>
</protein>
<keyword evidence="1" id="KW-0732">Signal</keyword>
<dbReference type="Gene3D" id="2.40.160.130">
    <property type="entry name" value="Capsule assembly protein Wzi"/>
    <property type="match status" value="1"/>
</dbReference>
<feature type="signal peptide" evidence="1">
    <location>
        <begin position="1"/>
        <end position="17"/>
    </location>
</feature>
<accession>A3U509</accession>
<name>A3U509_CROAH</name>
<dbReference type="STRING" id="216432.CA2559_01185"/>
<organism evidence="2 3">
    <name type="scientific">Croceibacter atlanticus (strain ATCC BAA-628 / JCM 21780 / CIP 108009 / IAM 15332 / KCTC 12090 / HTCC2559)</name>
    <dbReference type="NCBI Taxonomy" id="216432"/>
    <lineage>
        <taxon>Bacteria</taxon>
        <taxon>Pseudomonadati</taxon>
        <taxon>Bacteroidota</taxon>
        <taxon>Flavobacteriia</taxon>
        <taxon>Flavobacteriales</taxon>
        <taxon>Flavobacteriaceae</taxon>
        <taxon>Croceibacter</taxon>
    </lineage>
</organism>
<dbReference type="GeneID" id="89452040"/>
<keyword evidence="3" id="KW-1185">Reference proteome</keyword>
<dbReference type="EMBL" id="CP002046">
    <property type="protein sequence ID" value="EAP87326.1"/>
    <property type="molecule type" value="Genomic_DNA"/>
</dbReference>
<gene>
    <name evidence="2" type="ordered locus">CA2559_01185</name>
</gene>
<evidence type="ECO:0008006" key="4">
    <source>
        <dbReference type="Google" id="ProtNLM"/>
    </source>
</evidence>
<dbReference type="HOGENOM" id="CLU_024790_0_0_10"/>